<dbReference type="InterPro" id="IPR006583">
    <property type="entry name" value="PAN-3_domain"/>
</dbReference>
<keyword evidence="3" id="KW-1185">Reference proteome</keyword>
<gene>
    <name evidence="2" type="ORF">CAMP_LOCUS12764</name>
</gene>
<name>A0A9P1ITX7_9PELO</name>
<feature type="domain" description="PAN-3" evidence="1">
    <location>
        <begin position="7"/>
        <end position="63"/>
    </location>
</feature>
<organism evidence="2 3">
    <name type="scientific">Caenorhabditis angaria</name>
    <dbReference type="NCBI Taxonomy" id="860376"/>
    <lineage>
        <taxon>Eukaryota</taxon>
        <taxon>Metazoa</taxon>
        <taxon>Ecdysozoa</taxon>
        <taxon>Nematoda</taxon>
        <taxon>Chromadorea</taxon>
        <taxon>Rhabditida</taxon>
        <taxon>Rhabditina</taxon>
        <taxon>Rhabditomorpha</taxon>
        <taxon>Rhabditoidea</taxon>
        <taxon>Rhabditidae</taxon>
        <taxon>Peloderinae</taxon>
        <taxon>Caenorhabditis</taxon>
    </lineage>
</organism>
<evidence type="ECO:0000313" key="2">
    <source>
        <dbReference type="EMBL" id="CAI5450127.1"/>
    </source>
</evidence>
<comment type="caution">
    <text evidence="2">The sequence shown here is derived from an EMBL/GenBank/DDBJ whole genome shotgun (WGS) entry which is preliminary data.</text>
</comment>
<protein>
    <recommendedName>
        <fullName evidence="1">PAN-3 domain-containing protein</fullName>
    </recommendedName>
</protein>
<accession>A0A9P1ITX7</accession>
<sequence length="133" mass="15056">MQSWTTEGEDEDEEDTCISFCDQYSTCVLAHFDRPTSTCNTCLAPVIAQKLDNSQSKKIALKIDSVQSCAENPYRNYSITLSNKNYGIIYDDKAGIWNITEKECVTMECVANKLKRFDYGAWMVLCGKPAILR</sequence>
<reference evidence="2" key="1">
    <citation type="submission" date="2022-11" db="EMBL/GenBank/DDBJ databases">
        <authorList>
            <person name="Kikuchi T."/>
        </authorList>
    </citation>
    <scope>NUCLEOTIDE SEQUENCE</scope>
    <source>
        <strain evidence="2">PS1010</strain>
    </source>
</reference>
<proteinExistence type="predicted"/>
<dbReference type="Pfam" id="PF08277">
    <property type="entry name" value="PAN_3"/>
    <property type="match status" value="1"/>
</dbReference>
<dbReference type="AlphaFoldDB" id="A0A9P1ITX7"/>
<evidence type="ECO:0000259" key="1">
    <source>
        <dbReference type="Pfam" id="PF08277"/>
    </source>
</evidence>
<evidence type="ECO:0000313" key="3">
    <source>
        <dbReference type="Proteomes" id="UP001152747"/>
    </source>
</evidence>
<dbReference type="Proteomes" id="UP001152747">
    <property type="component" value="Unassembled WGS sequence"/>
</dbReference>
<dbReference type="EMBL" id="CANHGI010000005">
    <property type="protein sequence ID" value="CAI5450127.1"/>
    <property type="molecule type" value="Genomic_DNA"/>
</dbReference>